<dbReference type="GO" id="GO:0003824">
    <property type="term" value="F:catalytic activity"/>
    <property type="evidence" value="ECO:0007669"/>
    <property type="project" value="UniProtKB-ARBA"/>
</dbReference>
<dbReference type="AlphaFoldDB" id="A0A239BJJ8"/>
<sequence length="297" mass="31133">MTKVSTVSTPRFVSLPPGVRRTTVETSRGPFAALEALPGSGVPDRRPALLVPGLTGSKEDFLAVLETLAASGRRVVAIDMRGQYESLGPDDESAYTRAALGADIAALLPALDPGPVHLVGHSFGGLVCREAVLAGARPASFTLMSSGPGAVSGPAAARARALRDAIPELGMAQIWELSLEPDYLGRGLQREIVAFLKARTLGNSEKGLACMADGILTAPDRVDELAKHCADTALRVLVIYGEDDDAWDPRAQSAMAERLNAPKVVIPGAAHSPAWDAPETTAAALLALWTDTERTLK</sequence>
<dbReference type="Pfam" id="PF12697">
    <property type="entry name" value="Abhydrolase_6"/>
    <property type="match status" value="1"/>
</dbReference>
<dbReference type="Gene3D" id="3.40.50.1820">
    <property type="entry name" value="alpha/beta hydrolase"/>
    <property type="match status" value="1"/>
</dbReference>
<gene>
    <name evidence="2" type="ORF">SAMN06265355_110287</name>
</gene>
<proteinExistence type="predicted"/>
<keyword evidence="3" id="KW-1185">Reference proteome</keyword>
<feature type="domain" description="AB hydrolase-1" evidence="1">
    <location>
        <begin position="49"/>
        <end position="284"/>
    </location>
</feature>
<protein>
    <submittedName>
        <fullName evidence="2">Pimeloyl-ACP methyl ester carboxylesterase</fullName>
    </submittedName>
</protein>
<evidence type="ECO:0000313" key="3">
    <source>
        <dbReference type="Proteomes" id="UP000198420"/>
    </source>
</evidence>
<dbReference type="InterPro" id="IPR000073">
    <property type="entry name" value="AB_hydrolase_1"/>
</dbReference>
<dbReference type="PANTHER" id="PTHR43194:SF2">
    <property type="entry name" value="PEROXISOMAL MEMBRANE PROTEIN LPX1"/>
    <property type="match status" value="1"/>
</dbReference>
<accession>A0A239BJJ8</accession>
<organism evidence="2 3">
    <name type="scientific">Actinomadura mexicana</name>
    <dbReference type="NCBI Taxonomy" id="134959"/>
    <lineage>
        <taxon>Bacteria</taxon>
        <taxon>Bacillati</taxon>
        <taxon>Actinomycetota</taxon>
        <taxon>Actinomycetes</taxon>
        <taxon>Streptosporangiales</taxon>
        <taxon>Thermomonosporaceae</taxon>
        <taxon>Actinomadura</taxon>
    </lineage>
</organism>
<dbReference type="Proteomes" id="UP000198420">
    <property type="component" value="Unassembled WGS sequence"/>
</dbReference>
<dbReference type="PANTHER" id="PTHR43194">
    <property type="entry name" value="HYDROLASE ALPHA/BETA FOLD FAMILY"/>
    <property type="match status" value="1"/>
</dbReference>
<dbReference type="InterPro" id="IPR050228">
    <property type="entry name" value="Carboxylesterase_BioH"/>
</dbReference>
<evidence type="ECO:0000259" key="1">
    <source>
        <dbReference type="Pfam" id="PF12697"/>
    </source>
</evidence>
<evidence type="ECO:0000313" key="2">
    <source>
        <dbReference type="EMBL" id="SNS08315.1"/>
    </source>
</evidence>
<dbReference type="EMBL" id="FZNP01000010">
    <property type="protein sequence ID" value="SNS08315.1"/>
    <property type="molecule type" value="Genomic_DNA"/>
</dbReference>
<dbReference type="InterPro" id="IPR029058">
    <property type="entry name" value="AB_hydrolase_fold"/>
</dbReference>
<dbReference type="SUPFAM" id="SSF53474">
    <property type="entry name" value="alpha/beta-Hydrolases"/>
    <property type="match status" value="1"/>
</dbReference>
<reference evidence="3" key="1">
    <citation type="submission" date="2017-06" db="EMBL/GenBank/DDBJ databases">
        <authorList>
            <person name="Varghese N."/>
            <person name="Submissions S."/>
        </authorList>
    </citation>
    <scope>NUCLEOTIDE SEQUENCE [LARGE SCALE GENOMIC DNA]</scope>
    <source>
        <strain evidence="3">DSM 44485</strain>
    </source>
</reference>
<name>A0A239BJJ8_9ACTN</name>